<name>A0A8J5X553_DIALT</name>
<dbReference type="AlphaFoldDB" id="A0A8J5X553"/>
<feature type="compositionally biased region" description="Basic and acidic residues" evidence="1">
    <location>
        <begin position="311"/>
        <end position="320"/>
    </location>
</feature>
<protein>
    <submittedName>
        <fullName evidence="2">Uncharacterized protein</fullName>
    </submittedName>
</protein>
<evidence type="ECO:0000256" key="1">
    <source>
        <dbReference type="SAM" id="MobiDB-lite"/>
    </source>
</evidence>
<sequence>MPCHGVPPPPQQQQRPQQQQLWLLEADFLRLRPSQRLDRVRSRLENSGHAAAAAAPQRGWDCAPAEKSVDARNALESVLTPWEIEFFRYPTAKNAPWHGRESLVLLQSIAKIGDEAIDLLINTRSTDVSSRVQKAKINKRTAELALLVYDECFGELCWSERWDPARGPHTFQNRIIAMSDRCEHGGRTTGSGQAADWEELFMQLRGTEVVDYETMRVVNASRSHRISRVSELMGTPGRASLALPDPPSGGARKGSRDIQLDDADALTAEGANWAREFLAGPRAANGLLSDPRGPPRGGARGEVRGAALGGARDRGSDGAEARGQACRNRGPMAGVLGPLACPPTFDQTPHDSATDEDEDGSLDFNLGDGGGKGGRGDDDGGNPANAEDALAGLDAPKLASMAQYMEAFAIPRLPEAAAWVRALGKGRRPTYVCPASVDVLAGCRKGWRAWAAAHMQRAERAANAAARAVAGGERGGRGASCARLGAAQAAASGAARGAASGAGASTDGRRAAQAIARPARLIPAPDVEEQTARLKKVAFAQGMPQDKIAMLVQLPLRDGVLTVVRFIKTSHHIAKVGLTPEDDDETHLRKLERWHAATASERWKDCYA</sequence>
<evidence type="ECO:0000313" key="2">
    <source>
        <dbReference type="EMBL" id="KAG8461201.1"/>
    </source>
</evidence>
<feature type="region of interest" description="Disordered" evidence="1">
    <location>
        <begin position="236"/>
        <end position="256"/>
    </location>
</feature>
<comment type="caution">
    <text evidence="2">The sequence shown here is derived from an EMBL/GenBank/DDBJ whole genome shotgun (WGS) entry which is preliminary data.</text>
</comment>
<accession>A0A8J5X553</accession>
<feature type="region of interest" description="Disordered" evidence="1">
    <location>
        <begin position="284"/>
        <end position="388"/>
    </location>
</feature>
<gene>
    <name evidence="2" type="ORF">KFE25_002390</name>
</gene>
<dbReference type="Proteomes" id="UP000751190">
    <property type="component" value="Unassembled WGS sequence"/>
</dbReference>
<keyword evidence="3" id="KW-1185">Reference proteome</keyword>
<organism evidence="2 3">
    <name type="scientific">Diacronema lutheri</name>
    <name type="common">Unicellular marine alga</name>
    <name type="synonym">Monochrysis lutheri</name>
    <dbReference type="NCBI Taxonomy" id="2081491"/>
    <lineage>
        <taxon>Eukaryota</taxon>
        <taxon>Haptista</taxon>
        <taxon>Haptophyta</taxon>
        <taxon>Pavlovophyceae</taxon>
        <taxon>Pavlovales</taxon>
        <taxon>Pavlovaceae</taxon>
        <taxon>Diacronema</taxon>
    </lineage>
</organism>
<evidence type="ECO:0000313" key="3">
    <source>
        <dbReference type="Proteomes" id="UP000751190"/>
    </source>
</evidence>
<reference evidence="2" key="1">
    <citation type="submission" date="2021-05" db="EMBL/GenBank/DDBJ databases">
        <title>The genome of the haptophyte Pavlova lutheri (Diacronema luteri, Pavlovales) - a model for lipid biosynthesis in eukaryotic algae.</title>
        <authorList>
            <person name="Hulatt C.J."/>
            <person name="Posewitz M.C."/>
        </authorList>
    </citation>
    <scope>NUCLEOTIDE SEQUENCE</scope>
    <source>
        <strain evidence="2">NIVA-4/92</strain>
    </source>
</reference>
<dbReference type="EMBL" id="JAGTXO010000027">
    <property type="protein sequence ID" value="KAG8461201.1"/>
    <property type="molecule type" value="Genomic_DNA"/>
</dbReference>
<proteinExistence type="predicted"/>